<gene>
    <name evidence="2" type="primary">LOC111359476</name>
</gene>
<protein>
    <submittedName>
        <fullName evidence="2">Uncharacterized protein LOC111359476 isoform X1</fullName>
    </submittedName>
</protein>
<evidence type="ECO:0000313" key="1">
    <source>
        <dbReference type="Proteomes" id="UP000301870"/>
    </source>
</evidence>
<proteinExistence type="predicted"/>
<dbReference type="SUPFAM" id="SSF55729">
    <property type="entry name" value="Acyl-CoA N-acyltransferases (Nat)"/>
    <property type="match status" value="1"/>
</dbReference>
<dbReference type="OrthoDB" id="7200114at2759"/>
<dbReference type="Gene3D" id="3.40.630.30">
    <property type="match status" value="1"/>
</dbReference>
<evidence type="ECO:0000313" key="2">
    <source>
        <dbReference type="RefSeq" id="XP_022830818.1"/>
    </source>
</evidence>
<organism evidence="1 2">
    <name type="scientific">Spodoptera litura</name>
    <name type="common">Asian cotton leafworm</name>
    <dbReference type="NCBI Taxonomy" id="69820"/>
    <lineage>
        <taxon>Eukaryota</taxon>
        <taxon>Metazoa</taxon>
        <taxon>Ecdysozoa</taxon>
        <taxon>Arthropoda</taxon>
        <taxon>Hexapoda</taxon>
        <taxon>Insecta</taxon>
        <taxon>Pterygota</taxon>
        <taxon>Neoptera</taxon>
        <taxon>Endopterygota</taxon>
        <taxon>Lepidoptera</taxon>
        <taxon>Glossata</taxon>
        <taxon>Ditrysia</taxon>
        <taxon>Noctuoidea</taxon>
        <taxon>Noctuidae</taxon>
        <taxon>Amphipyrinae</taxon>
        <taxon>Spodoptera</taxon>
    </lineage>
</organism>
<keyword evidence="1" id="KW-1185">Reference proteome</keyword>
<dbReference type="GeneID" id="111359476"/>
<reference evidence="2" key="1">
    <citation type="submission" date="2025-08" db="UniProtKB">
        <authorList>
            <consortium name="RefSeq"/>
        </authorList>
    </citation>
    <scope>IDENTIFICATION</scope>
    <source>
        <strain evidence="2">Ishihara</strain>
        <tissue evidence="2">Whole body</tissue>
    </source>
</reference>
<dbReference type="RefSeq" id="XP_022830818.1">
    <property type="nucleotide sequence ID" value="XM_022975050.1"/>
</dbReference>
<name>A0A9J7IW92_SPOLT</name>
<dbReference type="Proteomes" id="UP000301870">
    <property type="component" value="Chromosome 29"/>
</dbReference>
<dbReference type="AlphaFoldDB" id="A0A9J7IW92"/>
<dbReference type="InterPro" id="IPR016181">
    <property type="entry name" value="Acyl_CoA_acyltransferase"/>
</dbReference>
<sequence>MSVVLKEWSKFSVAAKDGSILNLRTVEILLDTSVMDKILQCYLKYFVIEEANFIAAKVPESEEAMDEMAQIVQSRSVLTDDEPHIVVCCFDNGNDKNIEVLGASIMALVRKDNPQPEQLELKSKECQKLMEIMGNLMEIYDEMKVFDLDLCFSDRGLVVCPEYRGLGIAQELLKVRRLMCKEYGIPVNGAWMTSYGTQKAAERDGWETVCELQYEDLEKKFNVTYPKNPPSTKFMIARISL</sequence>
<accession>A0A9J7IW92</accession>
<dbReference type="KEGG" id="sliu:111359476"/>